<name>A0A3M7Q7A1_BRAPC</name>
<reference evidence="1 2" key="1">
    <citation type="journal article" date="2018" name="Sci. Rep.">
        <title>Genomic signatures of local adaptation to the degree of environmental predictability in rotifers.</title>
        <authorList>
            <person name="Franch-Gras L."/>
            <person name="Hahn C."/>
            <person name="Garcia-Roger E.M."/>
            <person name="Carmona M.J."/>
            <person name="Serra M."/>
            <person name="Gomez A."/>
        </authorList>
    </citation>
    <scope>NUCLEOTIDE SEQUENCE [LARGE SCALE GENOMIC DNA]</scope>
    <source>
        <strain evidence="1">HYR1</strain>
    </source>
</reference>
<dbReference type="EMBL" id="REGN01007096">
    <property type="protein sequence ID" value="RNA07300.1"/>
    <property type="molecule type" value="Genomic_DNA"/>
</dbReference>
<proteinExistence type="predicted"/>
<evidence type="ECO:0000313" key="1">
    <source>
        <dbReference type="EMBL" id="RNA07300.1"/>
    </source>
</evidence>
<protein>
    <submittedName>
        <fullName evidence="1">Uncharacterized protein</fullName>
    </submittedName>
</protein>
<organism evidence="1 2">
    <name type="scientific">Brachionus plicatilis</name>
    <name type="common">Marine rotifer</name>
    <name type="synonym">Brachionus muelleri</name>
    <dbReference type="NCBI Taxonomy" id="10195"/>
    <lineage>
        <taxon>Eukaryota</taxon>
        <taxon>Metazoa</taxon>
        <taxon>Spiralia</taxon>
        <taxon>Gnathifera</taxon>
        <taxon>Rotifera</taxon>
        <taxon>Eurotatoria</taxon>
        <taxon>Monogononta</taxon>
        <taxon>Pseudotrocha</taxon>
        <taxon>Ploima</taxon>
        <taxon>Brachionidae</taxon>
        <taxon>Brachionus</taxon>
    </lineage>
</organism>
<dbReference type="AlphaFoldDB" id="A0A3M7Q7A1"/>
<dbReference type="Proteomes" id="UP000276133">
    <property type="component" value="Unassembled WGS sequence"/>
</dbReference>
<gene>
    <name evidence="1" type="ORF">BpHYR1_014070</name>
</gene>
<accession>A0A3M7Q7A1</accession>
<evidence type="ECO:0000313" key="2">
    <source>
        <dbReference type="Proteomes" id="UP000276133"/>
    </source>
</evidence>
<keyword evidence="2" id="KW-1185">Reference proteome</keyword>
<sequence length="72" mass="8404">MNLNCPSYIRVEREFIAERRVSAYSDPEIPINQVWKYPLAISGEDLPSGCQHMRRAISYLRHRGSVSMYDDD</sequence>
<comment type="caution">
    <text evidence="1">The sequence shown here is derived from an EMBL/GenBank/DDBJ whole genome shotgun (WGS) entry which is preliminary data.</text>
</comment>